<feature type="compositionally biased region" description="Low complexity" evidence="1">
    <location>
        <begin position="430"/>
        <end position="453"/>
    </location>
</feature>
<feature type="compositionally biased region" description="Polar residues" evidence="1">
    <location>
        <begin position="12"/>
        <end position="22"/>
    </location>
</feature>
<evidence type="ECO:0000313" key="3">
    <source>
        <dbReference type="Proteomes" id="UP000515512"/>
    </source>
</evidence>
<dbReference type="KEGG" id="nhu:H0264_27900"/>
<dbReference type="RefSeq" id="WP_181580307.1">
    <property type="nucleotide sequence ID" value="NZ_CP059399.1"/>
</dbReference>
<dbReference type="AlphaFoldDB" id="A0A7D6V9R8"/>
<protein>
    <submittedName>
        <fullName evidence="2">Uncharacterized protein</fullName>
    </submittedName>
</protein>
<feature type="region of interest" description="Disordered" evidence="1">
    <location>
        <begin position="370"/>
        <end position="453"/>
    </location>
</feature>
<keyword evidence="3" id="KW-1185">Reference proteome</keyword>
<evidence type="ECO:0000256" key="1">
    <source>
        <dbReference type="SAM" id="MobiDB-lite"/>
    </source>
</evidence>
<dbReference type="Proteomes" id="UP000515512">
    <property type="component" value="Chromosome"/>
</dbReference>
<feature type="region of interest" description="Disordered" evidence="1">
    <location>
        <begin position="1"/>
        <end position="31"/>
    </location>
</feature>
<feature type="region of interest" description="Disordered" evidence="1">
    <location>
        <begin position="498"/>
        <end position="530"/>
    </location>
</feature>
<proteinExistence type="predicted"/>
<reference evidence="2 3" key="1">
    <citation type="submission" date="2020-07" db="EMBL/GenBank/DDBJ databases">
        <authorList>
            <person name="Zhuang K."/>
            <person name="Ran Y."/>
        </authorList>
    </citation>
    <scope>NUCLEOTIDE SEQUENCE [LARGE SCALE GENOMIC DNA]</scope>
    <source>
        <strain evidence="2 3">WCH-YHL-001</strain>
    </source>
</reference>
<feature type="compositionally biased region" description="Low complexity" evidence="1">
    <location>
        <begin position="370"/>
        <end position="394"/>
    </location>
</feature>
<evidence type="ECO:0000313" key="2">
    <source>
        <dbReference type="EMBL" id="QLY29102.1"/>
    </source>
</evidence>
<organism evidence="2 3">
    <name type="scientific">Nocardia huaxiensis</name>
    <dbReference type="NCBI Taxonomy" id="2755382"/>
    <lineage>
        <taxon>Bacteria</taxon>
        <taxon>Bacillati</taxon>
        <taxon>Actinomycetota</taxon>
        <taxon>Actinomycetes</taxon>
        <taxon>Mycobacteriales</taxon>
        <taxon>Nocardiaceae</taxon>
        <taxon>Nocardia</taxon>
    </lineage>
</organism>
<dbReference type="EMBL" id="CP059399">
    <property type="protein sequence ID" value="QLY29102.1"/>
    <property type="molecule type" value="Genomic_DNA"/>
</dbReference>
<accession>A0A7D6V9R8</accession>
<name>A0A7D6V9R8_9NOCA</name>
<feature type="compositionally biased region" description="Gly residues" evidence="1">
    <location>
        <begin position="403"/>
        <end position="429"/>
    </location>
</feature>
<sequence>MKPLDSGVIGVSTPSTPASGPLTTGPDLRAGGSNAFVDLQVGQLPEDMEPVEAPAFVLSRKEFEQNGSAIGGGMPTGLGGGNSDNTYAASVLDGAVTPVVSGANTVFAGATTALTNAQTAVTNAQTAVNNIPASLDAAQTALLQAASNGITIPTVSTESLDTALQSLGLSSVTDLTSLFTPFQEMLSSFGSGILSSINPATLLSQGSTIIQTALSTGSSVLSNFSSVWSGDSSTSAQTTGQQAVTTGETTAQNGLDLSSITEQAAAAVQTGNIQLTGIVQAFLAEAATLVPLAVTPVGQTALIASATTHLTEAATVVNTTRGTLAGYTGQVNTIISQLLGTNNISASEVSQALVSSGEDLLTGAQSLLSNTTDDTTTNTNNTNTGTNPVDTTTTTDDDTTAAGAGGGGGGGGGGGYGGGGLTSTPGGPGSSVPGGTLSGATSPFGAGTTAASSGMGTTGSGFMGSPAAGARGGAGGTDSEFARNVELVNEENTRELLGDVPKTVPDGVIGGRFASAGAPAEGTPENPPRT</sequence>
<gene>
    <name evidence="2" type="ORF">H0264_27900</name>
</gene>